<proteinExistence type="predicted"/>
<protein>
    <submittedName>
        <fullName evidence="1">Uncharacterized protein</fullName>
    </submittedName>
</protein>
<sequence>MNYSCIDFKTNVGNLGNDKIVLVIPNGAGVCTTAVHASYCVVNPE</sequence>
<evidence type="ECO:0000313" key="1">
    <source>
        <dbReference type="EMBL" id="EGV28916.1"/>
    </source>
</evidence>
<name>G1WER6_9BACT</name>
<keyword evidence="2" id="KW-1185">Reference proteome</keyword>
<gene>
    <name evidence="1" type="ORF">HMPREF9431_02353</name>
</gene>
<organism evidence="1 2">
    <name type="scientific">Segatella oulorum F0390</name>
    <dbReference type="NCBI Taxonomy" id="702438"/>
    <lineage>
        <taxon>Bacteria</taxon>
        <taxon>Pseudomonadati</taxon>
        <taxon>Bacteroidota</taxon>
        <taxon>Bacteroidia</taxon>
        <taxon>Bacteroidales</taxon>
        <taxon>Prevotellaceae</taxon>
        <taxon>Segatella</taxon>
    </lineage>
</organism>
<comment type="caution">
    <text evidence="1">The sequence shown here is derived from an EMBL/GenBank/DDBJ whole genome shotgun (WGS) entry which is preliminary data.</text>
</comment>
<reference evidence="1 2" key="1">
    <citation type="submission" date="2011-07" db="EMBL/GenBank/DDBJ databases">
        <title>The Genome Sequence of Prevotella oulorum F0390.</title>
        <authorList>
            <consortium name="The Broad Institute Genome Sequencing Platform"/>
            <consortium name="The Broad Institute Genome Sequencing Center for Infectious Disease"/>
            <person name="Earl A."/>
            <person name="Ward D."/>
            <person name="Feldgarden M."/>
            <person name="Gevers D."/>
            <person name="Izard J."/>
            <person name="Ganesan A."/>
            <person name="Baranova O.V."/>
            <person name="Blanton J.M."/>
            <person name="Tanner A.C."/>
            <person name="Dewhirst F.E."/>
            <person name="Young S.K."/>
            <person name="Zeng Q."/>
            <person name="Gargeya S."/>
            <person name="Fitzgerald M."/>
            <person name="Haas B."/>
            <person name="Abouelleil A."/>
            <person name="Alvarado L."/>
            <person name="Arachchi H.M."/>
            <person name="Berlin A."/>
            <person name="Brown A."/>
            <person name="Chapman S.B."/>
            <person name="Chen Z."/>
            <person name="Dunbar C."/>
            <person name="Freedman E."/>
            <person name="Gearin G."/>
            <person name="Gellesch M."/>
            <person name="Goldberg J."/>
            <person name="Griggs A."/>
            <person name="Gujja S."/>
            <person name="Heiman D."/>
            <person name="Howarth C."/>
            <person name="Larson L."/>
            <person name="Lui A."/>
            <person name="MacDonald P.J.P."/>
            <person name="Mehta T."/>
            <person name="Montmayeur A."/>
            <person name="Murphy C."/>
            <person name="Neiman D."/>
            <person name="Pearson M."/>
            <person name="Priest M."/>
            <person name="Roberts A."/>
            <person name="Saif S."/>
            <person name="Shea T."/>
            <person name="Shenoy N."/>
            <person name="Sisk P."/>
            <person name="Stolte C."/>
            <person name="Sykes S."/>
            <person name="Wortman J."/>
            <person name="Nusbaum C."/>
            <person name="Birren B."/>
        </authorList>
    </citation>
    <scope>NUCLEOTIDE SEQUENCE [LARGE SCALE GENOMIC DNA]</scope>
    <source>
        <strain evidence="1 2">F0390</strain>
    </source>
</reference>
<dbReference type="HOGENOM" id="CLU_3203616_0_0_10"/>
<dbReference type="EMBL" id="ADGI01000066">
    <property type="protein sequence ID" value="EGV28916.1"/>
    <property type="molecule type" value="Genomic_DNA"/>
</dbReference>
<dbReference type="Proteomes" id="UP000005141">
    <property type="component" value="Unassembled WGS sequence"/>
</dbReference>
<dbReference type="AlphaFoldDB" id="G1WER6"/>
<accession>G1WER6</accession>
<evidence type="ECO:0000313" key="2">
    <source>
        <dbReference type="Proteomes" id="UP000005141"/>
    </source>
</evidence>